<name>A0ABV5J5H1_9BACT</name>
<proteinExistence type="predicted"/>
<dbReference type="RefSeq" id="WP_290247977.1">
    <property type="nucleotide sequence ID" value="NZ_JAUFQT010000001.1"/>
</dbReference>
<dbReference type="InterPro" id="IPR003673">
    <property type="entry name" value="CoA-Trfase_fam_III"/>
</dbReference>
<dbReference type="GO" id="GO:0016740">
    <property type="term" value="F:transferase activity"/>
    <property type="evidence" value="ECO:0007669"/>
    <property type="project" value="UniProtKB-KW"/>
</dbReference>
<sequence>MKSNTEKNMGKRPLDGVLVLEFCQYLSGPSAGLRLADLGARVIKIENPGKGDLCRILPIKNQWVGDDSLLFHTINRNKESFTANLKSPEELAEIKNLVGKADVLIHNFRPGVMDKLGLGYETVKEINPKLIFAEISGYGSKGPWAKKPGQDLLLQAMSGLMYSSGNQKDAPTPFGLAIGDMLCGAQMVQGILAALVSRNKTGKGAKLELSLLESLLDFQFELLTTYFASGKRPLRSAVNNAHPLLGAPYGIYATSDSHLAIAMIPLADLNAAIGGEKLEDFDQSQVFSHRDEIKSILAEHFKQKSTDHWLGKLRENGLWAMDVKNWKELKQERGYQEMQLEQEVRLPDGKSILTNRCPIRIDGKRMLSEKPAPELGADTEKIKAAFNLFEIQS</sequence>
<dbReference type="Proteomes" id="UP001589654">
    <property type="component" value="Unassembled WGS sequence"/>
</dbReference>
<dbReference type="PANTHER" id="PTHR48207">
    <property type="entry name" value="SUCCINATE--HYDROXYMETHYLGLUTARATE COA-TRANSFERASE"/>
    <property type="match status" value="1"/>
</dbReference>
<dbReference type="InterPro" id="IPR050483">
    <property type="entry name" value="CoA-transferase_III_domain"/>
</dbReference>
<dbReference type="InterPro" id="IPR044855">
    <property type="entry name" value="CoA-Trfase_III_dom3_sf"/>
</dbReference>
<dbReference type="Gene3D" id="3.30.1540.10">
    <property type="entry name" value="formyl-coa transferase, domain 3"/>
    <property type="match status" value="1"/>
</dbReference>
<organism evidence="2 3">
    <name type="scientific">Echinicola jeungdonensis</name>
    <dbReference type="NCBI Taxonomy" id="709343"/>
    <lineage>
        <taxon>Bacteria</taxon>
        <taxon>Pseudomonadati</taxon>
        <taxon>Bacteroidota</taxon>
        <taxon>Cytophagia</taxon>
        <taxon>Cytophagales</taxon>
        <taxon>Cyclobacteriaceae</taxon>
        <taxon>Echinicola</taxon>
    </lineage>
</organism>
<accession>A0ABV5J5H1</accession>
<evidence type="ECO:0000256" key="1">
    <source>
        <dbReference type="ARBA" id="ARBA00022679"/>
    </source>
</evidence>
<dbReference type="PANTHER" id="PTHR48207:SF4">
    <property type="entry name" value="BLL6097 PROTEIN"/>
    <property type="match status" value="1"/>
</dbReference>
<dbReference type="SUPFAM" id="SSF89796">
    <property type="entry name" value="CoA-transferase family III (CaiB/BaiF)"/>
    <property type="match status" value="1"/>
</dbReference>
<evidence type="ECO:0000313" key="2">
    <source>
        <dbReference type="EMBL" id="MFB9211916.1"/>
    </source>
</evidence>
<gene>
    <name evidence="2" type="ORF">ACFFUR_08865</name>
</gene>
<keyword evidence="1 2" id="KW-0808">Transferase</keyword>
<evidence type="ECO:0000313" key="3">
    <source>
        <dbReference type="Proteomes" id="UP001589654"/>
    </source>
</evidence>
<dbReference type="EMBL" id="JBHMEW010000055">
    <property type="protein sequence ID" value="MFB9211916.1"/>
    <property type="molecule type" value="Genomic_DNA"/>
</dbReference>
<dbReference type="Pfam" id="PF02515">
    <property type="entry name" value="CoA_transf_3"/>
    <property type="match status" value="1"/>
</dbReference>
<dbReference type="InterPro" id="IPR023606">
    <property type="entry name" value="CoA-Trfase_III_dom_1_sf"/>
</dbReference>
<keyword evidence="3" id="KW-1185">Reference proteome</keyword>
<protein>
    <submittedName>
        <fullName evidence="2">CaiB/BaiF CoA transferase family protein</fullName>
    </submittedName>
</protein>
<comment type="caution">
    <text evidence="2">The sequence shown here is derived from an EMBL/GenBank/DDBJ whole genome shotgun (WGS) entry which is preliminary data.</text>
</comment>
<reference evidence="2 3" key="1">
    <citation type="submission" date="2024-09" db="EMBL/GenBank/DDBJ databases">
        <authorList>
            <person name="Sun Q."/>
            <person name="Mori K."/>
        </authorList>
    </citation>
    <scope>NUCLEOTIDE SEQUENCE [LARGE SCALE GENOMIC DNA]</scope>
    <source>
        <strain evidence="2 3">CECT 7682</strain>
    </source>
</reference>
<dbReference type="Gene3D" id="3.40.50.10540">
    <property type="entry name" value="Crotonobetainyl-coa:carnitine coa-transferase, domain 1"/>
    <property type="match status" value="1"/>
</dbReference>